<gene>
    <name evidence="2" type="ORF">FEJ81_16490</name>
</gene>
<feature type="transmembrane region" description="Helical" evidence="1">
    <location>
        <begin position="71"/>
        <end position="91"/>
    </location>
</feature>
<accession>A0A4P8WKP6</accession>
<sequence>MSIHGSYVSNDSKTIRVSRDEYGSMIRIFLLEEWYDRLKPLYDYADKIVAGISVERIPNQVSDCFDWLSSFFIEFGAFGWVFTFSILAWIFELAKNQISLGKFTYDAVGRLGSARLGSVPLGGGTRVFELPVEG</sequence>
<dbReference type="EMBL" id="CP040330">
    <property type="protein sequence ID" value="QCS43865.1"/>
    <property type="molecule type" value="Genomic_DNA"/>
</dbReference>
<protein>
    <submittedName>
        <fullName evidence="2">Uncharacterized protein</fullName>
    </submittedName>
</protein>
<evidence type="ECO:0000313" key="3">
    <source>
        <dbReference type="Proteomes" id="UP000302218"/>
    </source>
</evidence>
<keyword evidence="1" id="KW-1133">Transmembrane helix</keyword>
<keyword evidence="1" id="KW-0812">Transmembrane</keyword>
<reference evidence="3" key="1">
    <citation type="submission" date="2019-05" db="EMBL/GenBank/DDBJ databases">
        <title>Genome sequence and methylation pattern of the halophilic Archaeon Natrinema versiforme BOL5-4.</title>
        <authorList>
            <person name="DasSarma P."/>
            <person name="Anton B.P."/>
            <person name="DasSarma S.L."/>
            <person name="Martinez F.L."/>
            <person name="Guzman D."/>
            <person name="Roberts R.J."/>
            <person name="DasSarma S."/>
        </authorList>
    </citation>
    <scope>NUCLEOTIDE SEQUENCE [LARGE SCALE GENOMIC DNA]</scope>
    <source>
        <strain evidence="3">BOL5-4</strain>
    </source>
</reference>
<evidence type="ECO:0000313" key="2">
    <source>
        <dbReference type="EMBL" id="QCS43865.1"/>
    </source>
</evidence>
<dbReference type="AlphaFoldDB" id="A0A4P8WKP6"/>
<dbReference type="OrthoDB" id="380590at2157"/>
<keyword evidence="1" id="KW-0472">Membrane</keyword>
<dbReference type="RefSeq" id="WP_138246315.1">
    <property type="nucleotide sequence ID" value="NZ_CP040330.1"/>
</dbReference>
<evidence type="ECO:0000256" key="1">
    <source>
        <dbReference type="SAM" id="Phobius"/>
    </source>
</evidence>
<dbReference type="GeneID" id="40266905"/>
<dbReference type="KEGG" id="nvr:FEJ81_16490"/>
<dbReference type="Proteomes" id="UP000302218">
    <property type="component" value="Chromosome"/>
</dbReference>
<name>A0A4P8WKP6_9EURY</name>
<proteinExistence type="predicted"/>
<organism evidence="2 3">
    <name type="scientific">Natrinema versiforme</name>
    <dbReference type="NCBI Taxonomy" id="88724"/>
    <lineage>
        <taxon>Archaea</taxon>
        <taxon>Methanobacteriati</taxon>
        <taxon>Methanobacteriota</taxon>
        <taxon>Stenosarchaea group</taxon>
        <taxon>Halobacteria</taxon>
        <taxon>Halobacteriales</taxon>
        <taxon>Natrialbaceae</taxon>
        <taxon>Natrinema</taxon>
    </lineage>
</organism>